<dbReference type="OrthoDB" id="2095648at2759"/>
<organism evidence="1 2">
    <name type="scientific">Branchiostoma lanceolatum</name>
    <name type="common">Common lancelet</name>
    <name type="synonym">Amphioxus lanceolatum</name>
    <dbReference type="NCBI Taxonomy" id="7740"/>
    <lineage>
        <taxon>Eukaryota</taxon>
        <taxon>Metazoa</taxon>
        <taxon>Chordata</taxon>
        <taxon>Cephalochordata</taxon>
        <taxon>Leptocardii</taxon>
        <taxon>Amphioxiformes</taxon>
        <taxon>Branchiostomatidae</taxon>
        <taxon>Branchiostoma</taxon>
    </lineage>
</organism>
<evidence type="ECO:0000313" key="2">
    <source>
        <dbReference type="Proteomes" id="UP000838412"/>
    </source>
</evidence>
<sequence>MAGEMCASASATCAGIPGLPSEIQGEILYRLYDGVTLAKARQVCYLWKELVDQPGDKQVWYTVCRHSIPRGVLQQMTQFDRDYFLQTASNKVARSLECSCGKGQQQLEQRKSQDRRHSEDTSLEGVVHKYVDCQCGRQLQPCVADPVVYWRSVYMEWYRGRFAGNWAVVKTDYHQTFGPLINSIAISGDYILTGMGNGSVLQWEAVTGRLMGKCHANVGGAVMALHCRDGYNSKYNASSQSVHDFVVTGGRDGLVYIVPLPLTWAQAAPDQPAHRMHTHMPLVGSVVNCISVWQDRVIVAGAAGDLCVLNLYRNSSGEVSPHFCPTHHYRLEGDNVKTVKFVVQTQDRAVSYSDSKLLLWCLLTRQCLREVRRDEWVVGMVPHGNAALLLSSGVGPVTEVHLDSWAEVDVLEREEQVTPWSCIAAHGDLIAVGTNSGQVTLYHTVTKSRTILRVSDAPITAVDIGDDGEGPVVAIVTNSSPAVWVYHWFPPDDED</sequence>
<dbReference type="Gene3D" id="2.130.10.10">
    <property type="entry name" value="YVTN repeat-like/Quinoprotein amine dehydrogenase"/>
    <property type="match status" value="1"/>
</dbReference>
<evidence type="ECO:0000313" key="1">
    <source>
        <dbReference type="EMBL" id="CAH1267573.1"/>
    </source>
</evidence>
<dbReference type="InterPro" id="IPR015943">
    <property type="entry name" value="WD40/YVTN_repeat-like_dom_sf"/>
</dbReference>
<name>A0A8K0EYU4_BRALA</name>
<accession>A0A8K0EYU4</accession>
<dbReference type="EMBL" id="OV696691">
    <property type="protein sequence ID" value="CAH1267573.1"/>
    <property type="molecule type" value="Genomic_DNA"/>
</dbReference>
<dbReference type="SUPFAM" id="SSF81383">
    <property type="entry name" value="F-box domain"/>
    <property type="match status" value="1"/>
</dbReference>
<reference evidence="1" key="1">
    <citation type="submission" date="2022-01" db="EMBL/GenBank/DDBJ databases">
        <authorList>
            <person name="Braso-Vives M."/>
        </authorList>
    </citation>
    <scope>NUCLEOTIDE SEQUENCE</scope>
</reference>
<dbReference type="SUPFAM" id="SSF50978">
    <property type="entry name" value="WD40 repeat-like"/>
    <property type="match status" value="1"/>
</dbReference>
<proteinExistence type="predicted"/>
<protein>
    <submittedName>
        <fullName evidence="1">Hypp3768 protein</fullName>
    </submittedName>
</protein>
<dbReference type="Gene3D" id="1.20.1280.50">
    <property type="match status" value="1"/>
</dbReference>
<dbReference type="Proteomes" id="UP000838412">
    <property type="component" value="Chromosome 6"/>
</dbReference>
<dbReference type="InterPro" id="IPR036047">
    <property type="entry name" value="F-box-like_dom_sf"/>
</dbReference>
<dbReference type="InterPro" id="IPR036322">
    <property type="entry name" value="WD40_repeat_dom_sf"/>
</dbReference>
<dbReference type="AlphaFoldDB" id="A0A8K0EYU4"/>
<keyword evidence="2" id="KW-1185">Reference proteome</keyword>
<gene>
    <name evidence="1" type="primary">Hypp3768</name>
    <name evidence="1" type="ORF">BLAG_LOCUS20874</name>
</gene>